<evidence type="ECO:0000313" key="1">
    <source>
        <dbReference type="EMBL" id="ESK38397.1"/>
    </source>
</evidence>
<dbReference type="Proteomes" id="UP000023785">
    <property type="component" value="Unassembled WGS sequence"/>
</dbReference>
<organism evidence="1 2">
    <name type="scientific">Acinetobacter nectaris CIP 110549</name>
    <dbReference type="NCBI Taxonomy" id="1392540"/>
    <lineage>
        <taxon>Bacteria</taxon>
        <taxon>Pseudomonadati</taxon>
        <taxon>Pseudomonadota</taxon>
        <taxon>Gammaproteobacteria</taxon>
        <taxon>Moraxellales</taxon>
        <taxon>Moraxellaceae</taxon>
        <taxon>Acinetobacter</taxon>
    </lineage>
</organism>
<reference evidence="1 2" key="1">
    <citation type="submission" date="2013-10" db="EMBL/GenBank/DDBJ databases">
        <title>The Genome Sequence of Acinetobacter nectaris CIP 110549.</title>
        <authorList>
            <consortium name="The Broad Institute Genomics Platform"/>
            <consortium name="The Broad Institute Genome Sequencing Center for Infectious Disease"/>
            <person name="Cerqueira G."/>
            <person name="Feldgarden M."/>
            <person name="Courvalin P."/>
            <person name="Grillot-Courvalin C."/>
            <person name="Clermont D."/>
            <person name="Rocha E."/>
            <person name="Yoon E.-J."/>
            <person name="Nemec A."/>
            <person name="Young S.K."/>
            <person name="Zeng Q."/>
            <person name="Gargeya S."/>
            <person name="Fitzgerald M."/>
            <person name="Abouelleil A."/>
            <person name="Alvarado L."/>
            <person name="Berlin A.M."/>
            <person name="Chapman S.B."/>
            <person name="Gainer-Dewar J."/>
            <person name="Goldberg J."/>
            <person name="Gnerre S."/>
            <person name="Griggs A."/>
            <person name="Gujja S."/>
            <person name="Hansen M."/>
            <person name="Howarth C."/>
            <person name="Imamovic A."/>
            <person name="Ireland A."/>
            <person name="Larimer J."/>
            <person name="McCowan C."/>
            <person name="Murphy C."/>
            <person name="Pearson M."/>
            <person name="Poon T.W."/>
            <person name="Priest M."/>
            <person name="Roberts A."/>
            <person name="Saif S."/>
            <person name="Shea T."/>
            <person name="Sykes S."/>
            <person name="Wortman J."/>
            <person name="Nusbaum C."/>
            <person name="Birren B."/>
        </authorList>
    </citation>
    <scope>NUCLEOTIDE SEQUENCE [LARGE SCALE GENOMIC DNA]</scope>
    <source>
        <strain evidence="1 2">CIP 110549</strain>
    </source>
</reference>
<proteinExistence type="predicted"/>
<dbReference type="AlphaFoldDB" id="V2TM19"/>
<dbReference type="OrthoDB" id="6711925at2"/>
<sequence>MVEMIIVAALVIWSAIYTFKKVFPKSAFKVFNGIANGFQKQGWTKLAAWVRPAMVSGCGDCGCSSSPSKTKVPETVKAVKWK</sequence>
<accession>V2TM19</accession>
<evidence type="ECO:0000313" key="2">
    <source>
        <dbReference type="Proteomes" id="UP000023785"/>
    </source>
</evidence>
<dbReference type="PATRIC" id="fig|1392540.3.peg.1866"/>
<dbReference type="Pfam" id="PF20228">
    <property type="entry name" value="DUF6587"/>
    <property type="match status" value="1"/>
</dbReference>
<gene>
    <name evidence="1" type="ORF">P256_01936</name>
</gene>
<keyword evidence="2" id="KW-1185">Reference proteome</keyword>
<dbReference type="EMBL" id="AYER01000007">
    <property type="protein sequence ID" value="ESK38397.1"/>
    <property type="molecule type" value="Genomic_DNA"/>
</dbReference>
<comment type="caution">
    <text evidence="1">The sequence shown here is derived from an EMBL/GenBank/DDBJ whole genome shotgun (WGS) entry which is preliminary data.</text>
</comment>
<name>V2TM19_9GAMM</name>
<dbReference type="eggNOG" id="ENOG5031RPM">
    <property type="taxonomic scope" value="Bacteria"/>
</dbReference>
<protein>
    <submittedName>
        <fullName evidence="1">Uncharacterized protein</fullName>
    </submittedName>
</protein>
<dbReference type="STRING" id="1392540.P256_01936"/>
<dbReference type="HOGENOM" id="CLU_2550631_0_0_6"/>
<dbReference type="RefSeq" id="WP_023273554.1">
    <property type="nucleotide sequence ID" value="NZ_KI530734.1"/>
</dbReference>
<dbReference type="InterPro" id="IPR046494">
    <property type="entry name" value="DUF6587"/>
</dbReference>